<dbReference type="Proteomes" id="UP001055439">
    <property type="component" value="Chromosome 8"/>
</dbReference>
<dbReference type="InterPro" id="IPR032675">
    <property type="entry name" value="LRR_dom_sf"/>
</dbReference>
<proteinExistence type="predicted"/>
<dbReference type="GO" id="GO:0019005">
    <property type="term" value="C:SCF ubiquitin ligase complex"/>
    <property type="evidence" value="ECO:0007669"/>
    <property type="project" value="TreeGrafter"/>
</dbReference>
<protein>
    <submittedName>
        <fullName evidence="2">F-box LRR-repeat protein</fullName>
    </submittedName>
</protein>
<dbReference type="Pfam" id="PF25372">
    <property type="entry name" value="DUF7885"/>
    <property type="match status" value="1"/>
</dbReference>
<dbReference type="InterPro" id="IPR006553">
    <property type="entry name" value="Leu-rich_rpt_Cys-con_subtyp"/>
</dbReference>
<dbReference type="AlphaFoldDB" id="A0A9E7KL29"/>
<accession>A0A9E7KL29</accession>
<dbReference type="PANTHER" id="PTHR13318:SF75">
    <property type="entry name" value="COI1 F-BOX DOMAIN-CONTAINING PROTEIN"/>
    <property type="match status" value="1"/>
</dbReference>
<dbReference type="OrthoDB" id="550575at2759"/>
<organism evidence="2 3">
    <name type="scientific">Musa troglodytarum</name>
    <name type="common">fe'i banana</name>
    <dbReference type="NCBI Taxonomy" id="320322"/>
    <lineage>
        <taxon>Eukaryota</taxon>
        <taxon>Viridiplantae</taxon>
        <taxon>Streptophyta</taxon>
        <taxon>Embryophyta</taxon>
        <taxon>Tracheophyta</taxon>
        <taxon>Spermatophyta</taxon>
        <taxon>Magnoliopsida</taxon>
        <taxon>Liliopsida</taxon>
        <taxon>Zingiberales</taxon>
        <taxon>Musaceae</taxon>
        <taxon>Musa</taxon>
    </lineage>
</organism>
<sequence length="450" mass="49708">MASAKLEGCDRPKEEGARVCINDALTDDELRAVLRQLEKEEERDLFGLVCKRWLRLQSTERRRLRARAGPAMLRRMADRFPGLVELDLSQSASRSFYPGVTDSDLAVIAAGFRNLRVLDLQNCKGEIFWPHVKLRLDLYFKDDDFVSQHGVTDVGMTTLGNVLPSLQSLDVSQCKKVTDKGLVAVASGCSFLKRLHVTGSKSITDELLKSLSKSCPCLEDLGLAGCNNITDTGLSTLADGCRHIKSLDVSKCTKISDVGVSRVAEVASSSLKVLKMLDCFRVGDKSIFSLAHFCHNLETLVIGGCRDVSDESIKSLSLVCCHSLRSFRMDWCLNITDSSLKCVLSNCRHLVALDIGCCDKITDSAFHSLEMGGFESQLKVLKMSNCLKITISGVGSMLQFCKYLEYLDLRSCPHITRLGCQQAGLQFPECCRTNFDGSLGESEGMVDFFF</sequence>
<evidence type="ECO:0000313" key="2">
    <source>
        <dbReference type="EMBL" id="URE22837.1"/>
    </source>
</evidence>
<dbReference type="InterPro" id="IPR001611">
    <property type="entry name" value="Leu-rich_rpt"/>
</dbReference>
<dbReference type="SUPFAM" id="SSF52047">
    <property type="entry name" value="RNI-like"/>
    <property type="match status" value="1"/>
</dbReference>
<gene>
    <name evidence="2" type="ORF">MUK42_18119</name>
</gene>
<dbReference type="InterPro" id="IPR057207">
    <property type="entry name" value="FBXL15_LRR"/>
</dbReference>
<dbReference type="EMBL" id="CP097510">
    <property type="protein sequence ID" value="URE22837.1"/>
    <property type="molecule type" value="Genomic_DNA"/>
</dbReference>
<dbReference type="Pfam" id="PF13516">
    <property type="entry name" value="LRR_6"/>
    <property type="match status" value="2"/>
</dbReference>
<dbReference type="Gene3D" id="3.80.10.10">
    <property type="entry name" value="Ribonuclease Inhibitor"/>
    <property type="match status" value="2"/>
</dbReference>
<dbReference type="SMART" id="SM00367">
    <property type="entry name" value="LRR_CC"/>
    <property type="match status" value="10"/>
</dbReference>
<name>A0A9E7KL29_9LILI</name>
<evidence type="ECO:0000313" key="3">
    <source>
        <dbReference type="Proteomes" id="UP001055439"/>
    </source>
</evidence>
<keyword evidence="3" id="KW-1185">Reference proteome</keyword>
<reference evidence="2" key="1">
    <citation type="submission" date="2022-05" db="EMBL/GenBank/DDBJ databases">
        <title>The Musa troglodytarum L. genome provides insights into the mechanism of non-climacteric behaviour and enrichment of carotenoids.</title>
        <authorList>
            <person name="Wang J."/>
        </authorList>
    </citation>
    <scope>NUCLEOTIDE SEQUENCE</scope>
    <source>
        <tissue evidence="2">Leaf</tissue>
    </source>
</reference>
<dbReference type="PANTHER" id="PTHR13318">
    <property type="entry name" value="PARTNER OF PAIRED, ISOFORM B-RELATED"/>
    <property type="match status" value="1"/>
</dbReference>
<dbReference type="GO" id="GO:0031146">
    <property type="term" value="P:SCF-dependent proteasomal ubiquitin-dependent protein catabolic process"/>
    <property type="evidence" value="ECO:0007669"/>
    <property type="project" value="TreeGrafter"/>
</dbReference>
<feature type="domain" description="F-box/LRR-repeat protein 15-like leucin rich repeat" evidence="1">
    <location>
        <begin position="187"/>
        <end position="319"/>
    </location>
</feature>
<evidence type="ECO:0000259" key="1">
    <source>
        <dbReference type="Pfam" id="PF25372"/>
    </source>
</evidence>